<evidence type="ECO:0000256" key="2">
    <source>
        <dbReference type="ARBA" id="ARBA00022741"/>
    </source>
</evidence>
<dbReference type="InterPro" id="IPR027417">
    <property type="entry name" value="P-loop_NTPase"/>
</dbReference>
<feature type="domain" description="ABC transporter" evidence="5">
    <location>
        <begin position="4"/>
        <end position="217"/>
    </location>
</feature>
<dbReference type="GO" id="GO:0005524">
    <property type="term" value="F:ATP binding"/>
    <property type="evidence" value="ECO:0007669"/>
    <property type="project" value="UniProtKB-KW"/>
</dbReference>
<keyword evidence="3 6" id="KW-0067">ATP-binding</keyword>
<evidence type="ECO:0000256" key="4">
    <source>
        <dbReference type="SAM" id="Coils"/>
    </source>
</evidence>
<keyword evidence="4" id="KW-0175">Coiled coil</keyword>
<dbReference type="EMBL" id="JAPDSH010000011">
    <property type="protein sequence ID" value="MDF0480786.1"/>
    <property type="molecule type" value="Genomic_DNA"/>
</dbReference>
<keyword evidence="7" id="KW-1185">Reference proteome</keyword>
<dbReference type="InterPro" id="IPR017871">
    <property type="entry name" value="ABC_transporter-like_CS"/>
</dbReference>
<evidence type="ECO:0000256" key="1">
    <source>
        <dbReference type="ARBA" id="ARBA00022737"/>
    </source>
</evidence>
<dbReference type="SMART" id="SM00382">
    <property type="entry name" value="AAA"/>
    <property type="match status" value="2"/>
</dbReference>
<dbReference type="CDD" id="cd03221">
    <property type="entry name" value="ABCF_EF-3"/>
    <property type="match status" value="1"/>
</dbReference>
<dbReference type="SUPFAM" id="SSF52540">
    <property type="entry name" value="P-loop containing nucleoside triphosphate hydrolases"/>
    <property type="match status" value="2"/>
</dbReference>
<dbReference type="Pfam" id="PF00005">
    <property type="entry name" value="ABC_tran"/>
    <property type="match status" value="2"/>
</dbReference>
<proteinExistence type="predicted"/>
<dbReference type="Proteomes" id="UP001147148">
    <property type="component" value="Unassembled WGS sequence"/>
</dbReference>
<dbReference type="PROSITE" id="PS00211">
    <property type="entry name" value="ABC_TRANSPORTER_1"/>
    <property type="match status" value="2"/>
</dbReference>
<dbReference type="PANTHER" id="PTHR19211">
    <property type="entry name" value="ATP-BINDING TRANSPORT PROTEIN-RELATED"/>
    <property type="match status" value="1"/>
</dbReference>
<dbReference type="Gene3D" id="3.40.50.300">
    <property type="entry name" value="P-loop containing nucleotide triphosphate hydrolases"/>
    <property type="match status" value="2"/>
</dbReference>
<dbReference type="PANTHER" id="PTHR19211:SF14">
    <property type="entry name" value="ATP-BINDING CASSETTE SUB-FAMILY F MEMBER 1"/>
    <property type="match status" value="1"/>
</dbReference>
<reference evidence="6" key="1">
    <citation type="submission" date="2022-10" db="EMBL/GenBank/DDBJ databases">
        <title>Vagococcus sp. isolated from poultry meat.</title>
        <authorList>
            <person name="Johansson P."/>
            <person name="Bjorkroth J."/>
        </authorList>
    </citation>
    <scope>NUCLEOTIDE SEQUENCE</scope>
    <source>
        <strain evidence="6">PNs007</strain>
    </source>
</reference>
<feature type="coiled-coil region" evidence="4">
    <location>
        <begin position="212"/>
        <end position="278"/>
    </location>
</feature>
<dbReference type="PROSITE" id="PS50893">
    <property type="entry name" value="ABC_TRANSPORTER_2"/>
    <property type="match status" value="1"/>
</dbReference>
<name>A0ABT5X460_9ENTE</name>
<keyword evidence="1" id="KW-0677">Repeat</keyword>
<evidence type="ECO:0000313" key="7">
    <source>
        <dbReference type="Proteomes" id="UP001147148"/>
    </source>
</evidence>
<accession>A0ABT5X460</accession>
<dbReference type="InterPro" id="IPR003439">
    <property type="entry name" value="ABC_transporter-like_ATP-bd"/>
</dbReference>
<evidence type="ECO:0000256" key="3">
    <source>
        <dbReference type="ARBA" id="ARBA00022840"/>
    </source>
</evidence>
<comment type="caution">
    <text evidence="6">The sequence shown here is derived from an EMBL/GenBank/DDBJ whole genome shotgun (WGS) entry which is preliminary data.</text>
</comment>
<dbReference type="InterPro" id="IPR050611">
    <property type="entry name" value="ABCF"/>
</dbReference>
<organism evidence="6 7">
    <name type="scientific">Vagococcus proximus</name>
    <dbReference type="NCBI Taxonomy" id="2991417"/>
    <lineage>
        <taxon>Bacteria</taxon>
        <taxon>Bacillati</taxon>
        <taxon>Bacillota</taxon>
        <taxon>Bacilli</taxon>
        <taxon>Lactobacillales</taxon>
        <taxon>Enterococcaceae</taxon>
        <taxon>Vagococcus</taxon>
    </lineage>
</organism>
<sequence length="495" mass="56192">MMMLRKLTIQERKTGRTLIGNLDLTVNKGDKLAIIGEEGNGKSTLLQVMRGKEFVPDYIEVSGEVSSQASVMGYLKQQVNENDSVRVMDLFQEVDWNETLLKAMKEFGIDNLYSEQLFNTLSGGEKVRYQLLAMLAVEPDLILLDEPTNDIDIEAIEWLERFVKDTMIPVIYVSHDEVFIQKTATAILHVELAGRKDIPLHTLDKEGYESYRKRRQERIEKEEHQIKSQNRDMAEREAALRQVWQKAEHQHQHVNRADPRLQKKVANLKNQRTRLEKEKSSIKGFTAYEKESYFSFSYAEPIIAGKKLATINVPILKNDSGVLSSGIELKILTGQKIVITGKNGCGKSTLLKEIYNQLPKAKIGYMPQNYQEVLPMDQSASEFLVRTGEAEEKTAIYTMLGNVNFTREEMLAPMSGLSGGQQAKILLLSMIHSQAEVLVLDEPTRNLSPITNPQLYQELSEFKGTIVSVSHDRKYIESLGGTCYLLTDEGLKIRD</sequence>
<evidence type="ECO:0000313" key="6">
    <source>
        <dbReference type="EMBL" id="MDF0480786.1"/>
    </source>
</evidence>
<dbReference type="RefSeq" id="WP_275472334.1">
    <property type="nucleotide sequence ID" value="NZ_JAPDSH010000011.1"/>
</dbReference>
<dbReference type="InterPro" id="IPR003593">
    <property type="entry name" value="AAA+_ATPase"/>
</dbReference>
<gene>
    <name evidence="6" type="ORF">OL233_10900</name>
</gene>
<keyword evidence="2" id="KW-0547">Nucleotide-binding</keyword>
<evidence type="ECO:0000259" key="5">
    <source>
        <dbReference type="PROSITE" id="PS50893"/>
    </source>
</evidence>
<protein>
    <submittedName>
        <fullName evidence="6">ATP-binding cassette domain-containing protein</fullName>
    </submittedName>
</protein>